<organism evidence="2 3">
    <name type="scientific">Halobacillus faecis</name>
    <dbReference type="NCBI Taxonomy" id="360184"/>
    <lineage>
        <taxon>Bacteria</taxon>
        <taxon>Bacillati</taxon>
        <taxon>Bacillota</taxon>
        <taxon>Bacilli</taxon>
        <taxon>Bacillales</taxon>
        <taxon>Bacillaceae</taxon>
        <taxon>Halobacillus</taxon>
    </lineage>
</organism>
<dbReference type="InterPro" id="IPR002686">
    <property type="entry name" value="Transposase_17"/>
</dbReference>
<dbReference type="InterPro" id="IPR036515">
    <property type="entry name" value="Transposase_17_sf"/>
</dbReference>
<evidence type="ECO:0000313" key="3">
    <source>
        <dbReference type="Proteomes" id="UP000321886"/>
    </source>
</evidence>
<proteinExistence type="predicted"/>
<evidence type="ECO:0000313" key="2">
    <source>
        <dbReference type="EMBL" id="GEN54603.1"/>
    </source>
</evidence>
<dbReference type="GO" id="GO:0003677">
    <property type="term" value="F:DNA binding"/>
    <property type="evidence" value="ECO:0007669"/>
    <property type="project" value="InterPro"/>
</dbReference>
<dbReference type="Proteomes" id="UP000321886">
    <property type="component" value="Unassembled WGS sequence"/>
</dbReference>
<dbReference type="Gene3D" id="3.30.70.1290">
    <property type="entry name" value="Transposase IS200-like"/>
    <property type="match status" value="1"/>
</dbReference>
<dbReference type="PANTHER" id="PTHR34322:SF2">
    <property type="entry name" value="TRANSPOSASE IS200-LIKE DOMAIN-CONTAINING PROTEIN"/>
    <property type="match status" value="1"/>
</dbReference>
<evidence type="ECO:0000259" key="1">
    <source>
        <dbReference type="SMART" id="SM01321"/>
    </source>
</evidence>
<dbReference type="EMBL" id="BJYD01000026">
    <property type="protein sequence ID" value="GEN54603.1"/>
    <property type="molecule type" value="Genomic_DNA"/>
</dbReference>
<reference evidence="2 3" key="1">
    <citation type="submission" date="2019-07" db="EMBL/GenBank/DDBJ databases">
        <title>Whole genome shotgun sequence of Halobacillus faecis NBRC 103569.</title>
        <authorList>
            <person name="Hosoyama A."/>
            <person name="Uohara A."/>
            <person name="Ohji S."/>
            <person name="Ichikawa N."/>
        </authorList>
    </citation>
    <scope>NUCLEOTIDE SEQUENCE [LARGE SCALE GENOMIC DNA]</scope>
    <source>
        <strain evidence="2 3">NBRC 103569</strain>
    </source>
</reference>
<dbReference type="SUPFAM" id="SSF143422">
    <property type="entry name" value="Transposase IS200-like"/>
    <property type="match status" value="1"/>
</dbReference>
<dbReference type="PANTHER" id="PTHR34322">
    <property type="entry name" value="TRANSPOSASE, Y1_TNP DOMAIN-CONTAINING"/>
    <property type="match status" value="1"/>
</dbReference>
<comment type="caution">
    <text evidence="2">The sequence shown here is derived from an EMBL/GenBank/DDBJ whole genome shotgun (WGS) entry which is preliminary data.</text>
</comment>
<dbReference type="GO" id="GO:0006313">
    <property type="term" value="P:DNA transposition"/>
    <property type="evidence" value="ECO:0007669"/>
    <property type="project" value="InterPro"/>
</dbReference>
<keyword evidence="3" id="KW-1185">Reference proteome</keyword>
<name>A0A511WWB3_9BACI</name>
<dbReference type="AlphaFoldDB" id="A0A511WWB3"/>
<sequence length="196" mass="23372">MSRKPRQWYKGARFHITARGNRGSDLFYDDADFEEYIQFIRWCQEDMPFILHAYCLMTNHIHFLLEVKSHSPGEIMKFIQFRYAKYFNSRHKVYGHLFQGRYYSKLIDTRAYFLAASKYIHLNLNPVEAGICSKPHSYMWSSYPCYLSNKESPILTTKALLNCFQEPKRLRYRAYIMQGGGEAFVDYCKEYRPQGS</sequence>
<dbReference type="RefSeq" id="WP_146817318.1">
    <property type="nucleotide sequence ID" value="NZ_BJYD01000026.1"/>
</dbReference>
<dbReference type="SMART" id="SM01321">
    <property type="entry name" value="Y1_Tnp"/>
    <property type="match status" value="1"/>
</dbReference>
<accession>A0A511WWB3</accession>
<dbReference type="GO" id="GO:0004803">
    <property type="term" value="F:transposase activity"/>
    <property type="evidence" value="ECO:0007669"/>
    <property type="project" value="InterPro"/>
</dbReference>
<gene>
    <name evidence="2" type="ORF">HFA01_28650</name>
</gene>
<dbReference type="OrthoDB" id="9788881at2"/>
<feature type="domain" description="Transposase IS200-like" evidence="1">
    <location>
        <begin position="9"/>
        <end position="123"/>
    </location>
</feature>
<protein>
    <recommendedName>
        <fullName evidence="1">Transposase IS200-like domain-containing protein</fullName>
    </recommendedName>
</protein>
<dbReference type="Pfam" id="PF01797">
    <property type="entry name" value="Y1_Tnp"/>
    <property type="match status" value="1"/>
</dbReference>